<organism evidence="1">
    <name type="scientific">bioreactor metagenome</name>
    <dbReference type="NCBI Taxonomy" id="1076179"/>
    <lineage>
        <taxon>unclassified sequences</taxon>
        <taxon>metagenomes</taxon>
        <taxon>ecological metagenomes</taxon>
    </lineage>
</organism>
<gene>
    <name evidence="1" type="ORF">SDC9_69655</name>
</gene>
<dbReference type="AlphaFoldDB" id="A0A644Y5G3"/>
<sequence length="70" mass="7698">MPTVIVECPALYAPVTELGETADVPVVLMTDTIRSPVRFIIAAEKKELRIAGCVPGFPARDWERWVTSAI</sequence>
<accession>A0A644Y5G3</accession>
<name>A0A644Y5G3_9ZZZZ</name>
<comment type="caution">
    <text evidence="1">The sequence shown here is derived from an EMBL/GenBank/DDBJ whole genome shotgun (WGS) entry which is preliminary data.</text>
</comment>
<proteinExistence type="predicted"/>
<protein>
    <submittedName>
        <fullName evidence="1">Uncharacterized protein</fullName>
    </submittedName>
</protein>
<reference evidence="1" key="1">
    <citation type="submission" date="2019-08" db="EMBL/GenBank/DDBJ databases">
        <authorList>
            <person name="Kucharzyk K."/>
            <person name="Murdoch R.W."/>
            <person name="Higgins S."/>
            <person name="Loffler F."/>
        </authorList>
    </citation>
    <scope>NUCLEOTIDE SEQUENCE</scope>
</reference>
<evidence type="ECO:0000313" key="1">
    <source>
        <dbReference type="EMBL" id="MPM23191.1"/>
    </source>
</evidence>
<dbReference type="EMBL" id="VSSQ01003974">
    <property type="protein sequence ID" value="MPM23191.1"/>
    <property type="molecule type" value="Genomic_DNA"/>
</dbReference>